<reference evidence="3 5" key="2">
    <citation type="submission" date="2016-11" db="EMBL/GenBank/DDBJ databases">
        <title>Whole genomes of Flavobacteriaceae.</title>
        <authorList>
            <person name="Stine C."/>
            <person name="Li C."/>
            <person name="Tadesse D."/>
        </authorList>
    </citation>
    <scope>NUCLEOTIDE SEQUENCE [LARGE SCALE GENOMIC DNA]</scope>
    <source>
        <strain evidence="3 5">ATCC 29551</strain>
    </source>
</reference>
<evidence type="ECO:0000256" key="1">
    <source>
        <dbReference type="SAM" id="SignalP"/>
    </source>
</evidence>
<dbReference type="Proteomes" id="UP000198424">
    <property type="component" value="Unassembled WGS sequence"/>
</dbReference>
<proteinExistence type="predicted"/>
<keyword evidence="1" id="KW-0732">Signal</keyword>
<feature type="chain" id="PRO_5001802712" description="Alpha-ketoglutarate decarboxylase" evidence="1">
    <location>
        <begin position="28"/>
        <end position="184"/>
    </location>
</feature>
<dbReference type="Proteomes" id="UP000028712">
    <property type="component" value="Unassembled WGS sequence"/>
</dbReference>
<evidence type="ECO:0000313" key="4">
    <source>
        <dbReference type="Proteomes" id="UP000028712"/>
    </source>
</evidence>
<keyword evidence="5" id="KW-1185">Reference proteome</keyword>
<evidence type="ECO:0000313" key="2">
    <source>
        <dbReference type="EMBL" id="KFF16430.1"/>
    </source>
</evidence>
<evidence type="ECO:0000313" key="3">
    <source>
        <dbReference type="EMBL" id="OXA96553.1"/>
    </source>
</evidence>
<dbReference type="STRING" id="991.IW20_11840"/>
<feature type="signal peptide" evidence="1">
    <location>
        <begin position="1"/>
        <end position="27"/>
    </location>
</feature>
<dbReference type="EMBL" id="MUGY01000004">
    <property type="protein sequence ID" value="OXA96553.1"/>
    <property type="molecule type" value="Genomic_DNA"/>
</dbReference>
<dbReference type="OrthoDB" id="1160493at2"/>
<dbReference type="RefSeq" id="WP_035622176.1">
    <property type="nucleotide sequence ID" value="NZ_JBEWQG010000001.1"/>
</dbReference>
<reference evidence="2 4" key="1">
    <citation type="submission" date="2014-07" db="EMBL/GenBank/DDBJ databases">
        <title>Genome of Flavobacterium hydatis DSM 2063.</title>
        <authorList>
            <person name="Pipes S.E."/>
            <person name="Stropko S.J."/>
            <person name="Newman J.D."/>
        </authorList>
    </citation>
    <scope>NUCLEOTIDE SEQUENCE [LARGE SCALE GENOMIC DNA]</scope>
    <source>
        <strain evidence="2 4">DSM 2063</strain>
    </source>
</reference>
<evidence type="ECO:0008006" key="6">
    <source>
        <dbReference type="Google" id="ProtNLM"/>
    </source>
</evidence>
<dbReference type="EMBL" id="JPRM01000015">
    <property type="protein sequence ID" value="KFF16430.1"/>
    <property type="molecule type" value="Genomic_DNA"/>
</dbReference>
<protein>
    <recommendedName>
        <fullName evidence="6">Alpha-ketoglutarate decarboxylase</fullName>
    </recommendedName>
</protein>
<gene>
    <name evidence="3" type="ORF">B0A62_04635</name>
    <name evidence="2" type="ORF">IW20_11840</name>
</gene>
<organism evidence="2 4">
    <name type="scientific">Flavobacterium hydatis</name>
    <name type="common">Cytophaga aquatilis</name>
    <dbReference type="NCBI Taxonomy" id="991"/>
    <lineage>
        <taxon>Bacteria</taxon>
        <taxon>Pseudomonadati</taxon>
        <taxon>Bacteroidota</taxon>
        <taxon>Flavobacteriia</taxon>
        <taxon>Flavobacteriales</taxon>
        <taxon>Flavobacteriaceae</taxon>
        <taxon>Flavobacterium</taxon>
    </lineage>
</organism>
<dbReference type="AlphaFoldDB" id="A0A086AIB6"/>
<comment type="caution">
    <text evidence="2">The sequence shown here is derived from an EMBL/GenBank/DDBJ whole genome shotgun (WGS) entry which is preliminary data.</text>
</comment>
<name>A0A086AIB6_FLAHY</name>
<dbReference type="eggNOG" id="ENOG5030398">
    <property type="taxonomic scope" value="Bacteria"/>
</dbReference>
<accession>A0A086AIB6</accession>
<evidence type="ECO:0000313" key="5">
    <source>
        <dbReference type="Proteomes" id="UP000198424"/>
    </source>
</evidence>
<sequence length="184" mass="20622">MKKNHFSIVFKSFFMILALIFSSGLMAQQKYYIPQKQNDFWNNVQFGGGLGLGIGSGYTDISVIPSAIYNVNEIVSVGVGLQFGYLSSKNYYKSFVYGGSLIGLINPIPEIQLSAELEQVRVNTDYNSTPYQPSFSDNYWNTALYLGAGYRTGNVTIGARYDVLFDQDKSLYGSGFMPFVRVYF</sequence>